<dbReference type="AlphaFoldDB" id="A0A8H3UTK3"/>
<feature type="compositionally biased region" description="Low complexity" evidence="1">
    <location>
        <begin position="256"/>
        <end position="291"/>
    </location>
</feature>
<evidence type="ECO:0000313" key="4">
    <source>
        <dbReference type="Proteomes" id="UP000447873"/>
    </source>
</evidence>
<feature type="region of interest" description="Disordered" evidence="1">
    <location>
        <begin position="422"/>
        <end position="451"/>
    </location>
</feature>
<proteinExistence type="predicted"/>
<feature type="region of interest" description="Disordered" evidence="1">
    <location>
        <begin position="127"/>
        <end position="161"/>
    </location>
</feature>
<gene>
    <name evidence="3" type="ORF">EG328_003206</name>
</gene>
<comment type="caution">
    <text evidence="3">The sequence shown here is derived from an EMBL/GenBank/DDBJ whole genome shotgun (WGS) entry which is preliminary data.</text>
</comment>
<feature type="compositionally biased region" description="Low complexity" evidence="1">
    <location>
        <begin position="88"/>
        <end position="104"/>
    </location>
</feature>
<feature type="region of interest" description="Disordered" evidence="1">
    <location>
        <begin position="329"/>
        <end position="356"/>
    </location>
</feature>
<organism evidence="3 4">
    <name type="scientific">Venturia inaequalis</name>
    <name type="common">Apple scab fungus</name>
    <dbReference type="NCBI Taxonomy" id="5025"/>
    <lineage>
        <taxon>Eukaryota</taxon>
        <taxon>Fungi</taxon>
        <taxon>Dikarya</taxon>
        <taxon>Ascomycota</taxon>
        <taxon>Pezizomycotina</taxon>
        <taxon>Dothideomycetes</taxon>
        <taxon>Pleosporomycetidae</taxon>
        <taxon>Venturiales</taxon>
        <taxon>Venturiaceae</taxon>
        <taxon>Venturia</taxon>
    </lineage>
</organism>
<dbReference type="Proteomes" id="UP000447873">
    <property type="component" value="Unassembled WGS sequence"/>
</dbReference>
<dbReference type="PROSITE" id="PS00036">
    <property type="entry name" value="BZIP_BASIC"/>
    <property type="match status" value="1"/>
</dbReference>
<accession>A0A8H3UTK3</accession>
<sequence>MSTIVSVSVPIPHRHSPYQLSRGESSSASPTKDRYWQQPDSRAFLSPKSYRWSPNSASGDRTAKETQMTNRDNIPGPPPAEGYHCYRSNPAMQSFSSQSSPNSQIKCEQLKMEVQASCGVGLPPIRHSVEADSKGSERRTSRSLGVHSILNPTQGEELDAGHRRRSFAQMEQDFRINPSIANAMMGRPRNEETAPEETSPPLGVEGQRALRRILTPISPRIQSHRAVSYGQGCQPTGTINAQETPFLSPSARFHSQEASPAPQPSAAPSHSNQPQTQQSPQHSQPGHVSQQNSPFLKPTASASTLPLAGSSRRPSVSLVQSARASPILSNYSPYSQQNGIMSRKASSSPHTYQMVSGPTPPGSYQVGPIPVNGPLSNIPPVKLEGDQQQAYNAMISSGHNYQVLTIDTTQGHMQMPVEVQTASRGADEKRKRNAGASARFRRRRKEKEQESSIRISNLEQELAWAQEDSRFYKQERDVISDLVLRDFPQYKGYIDDRPASPIRTRDLTLRRLSTHDLSSTGDSSSPRAMPGHTPTMPVPNRDRYEQIGPPSTIPTDGFDQTGGERPATRRRTEAVQPVVSPAVAASGYRSYQPASPSFPPLGSPAHLRSPQQQPQPYQQSQARQDQQRQQLPAQAQLPPIINAPSRQNPSHEQRSWPPRPEHQRQ</sequence>
<feature type="compositionally biased region" description="Low complexity" evidence="1">
    <location>
        <begin position="574"/>
        <end position="586"/>
    </location>
</feature>
<dbReference type="InterPro" id="IPR004827">
    <property type="entry name" value="bZIP"/>
</dbReference>
<feature type="region of interest" description="Disordered" evidence="1">
    <location>
        <begin position="187"/>
        <end position="206"/>
    </location>
</feature>
<evidence type="ECO:0000259" key="2">
    <source>
        <dbReference type="PROSITE" id="PS00036"/>
    </source>
</evidence>
<feature type="compositionally biased region" description="Polar residues" evidence="1">
    <location>
        <begin position="18"/>
        <end position="30"/>
    </location>
</feature>
<evidence type="ECO:0000313" key="3">
    <source>
        <dbReference type="EMBL" id="KAE9975418.1"/>
    </source>
</evidence>
<feature type="compositionally biased region" description="Basic and acidic residues" evidence="1">
    <location>
        <begin position="649"/>
        <end position="665"/>
    </location>
</feature>
<dbReference type="GO" id="GO:0003700">
    <property type="term" value="F:DNA-binding transcription factor activity"/>
    <property type="evidence" value="ECO:0007669"/>
    <property type="project" value="InterPro"/>
</dbReference>
<dbReference type="EMBL" id="WNWS01000195">
    <property type="protein sequence ID" value="KAE9975418.1"/>
    <property type="molecule type" value="Genomic_DNA"/>
</dbReference>
<feature type="compositionally biased region" description="Basic and acidic residues" evidence="1">
    <location>
        <begin position="127"/>
        <end position="140"/>
    </location>
</feature>
<protein>
    <recommendedName>
        <fullName evidence="2">BZIP domain-containing protein</fullName>
    </recommendedName>
</protein>
<reference evidence="3 4" key="1">
    <citation type="submission" date="2018-12" db="EMBL/GenBank/DDBJ databases">
        <title>Venturia inaequalis Genome Resource.</title>
        <authorList>
            <person name="Lichtner F.J."/>
        </authorList>
    </citation>
    <scope>NUCLEOTIDE SEQUENCE [LARGE SCALE GENOMIC DNA]</scope>
    <source>
        <strain evidence="3 4">120213</strain>
    </source>
</reference>
<feature type="region of interest" description="Disordered" evidence="1">
    <location>
        <begin position="1"/>
        <end position="104"/>
    </location>
</feature>
<feature type="compositionally biased region" description="Low complexity" evidence="1">
    <location>
        <begin position="607"/>
        <end position="639"/>
    </location>
</feature>
<dbReference type="OrthoDB" id="2247093at2759"/>
<feature type="domain" description="BZIP" evidence="2">
    <location>
        <begin position="429"/>
        <end position="443"/>
    </location>
</feature>
<feature type="compositionally biased region" description="Polar residues" evidence="1">
    <location>
        <begin position="52"/>
        <end position="72"/>
    </location>
</feature>
<name>A0A8H3UTK3_VENIN</name>
<feature type="region of interest" description="Disordered" evidence="1">
    <location>
        <begin position="510"/>
        <end position="665"/>
    </location>
</feature>
<feature type="region of interest" description="Disordered" evidence="1">
    <location>
        <begin position="251"/>
        <end position="314"/>
    </location>
</feature>
<evidence type="ECO:0000256" key="1">
    <source>
        <dbReference type="SAM" id="MobiDB-lite"/>
    </source>
</evidence>